<evidence type="ECO:0000313" key="1">
    <source>
        <dbReference type="EMBL" id="QFI76802.1"/>
    </source>
</evidence>
<dbReference type="KEGG" id="bbet:F8237_33015"/>
<dbReference type="Proteomes" id="UP000325641">
    <property type="component" value="Chromosome"/>
</dbReference>
<proteinExistence type="predicted"/>
<sequence>MVALADIKADLPDWPDDVVDQWLLNLATQEGMGWPPPVPFNGHRWQYIIVKPVSWWKKVTWTKVSHDCSFDELSLNSRKIMNSMFEALVLGIENGYGGDNSKKRFESCVSYLAVKGQFPRVPVTMPIETGLSILDGNHRVYSLTFLQSVPEPELKKQGINRPSVIQDVWVAKHADGEVLDS</sequence>
<dbReference type="RefSeq" id="WP_028136427.1">
    <property type="nucleotide sequence ID" value="NZ_CP044543.1"/>
</dbReference>
<reference evidence="2" key="1">
    <citation type="submission" date="2019-10" db="EMBL/GenBank/DDBJ databases">
        <title>Complete Genome Sequence of Bradyrhizobium betae type strain PL7HG1T.</title>
        <authorList>
            <person name="Bromfield E.S.P."/>
            <person name="Cloutier S."/>
        </authorList>
    </citation>
    <scope>NUCLEOTIDE SEQUENCE [LARGE SCALE GENOMIC DNA]</scope>
    <source>
        <strain evidence="2">PL7HG1</strain>
    </source>
</reference>
<dbReference type="EMBL" id="CP044543">
    <property type="protein sequence ID" value="QFI76802.1"/>
    <property type="molecule type" value="Genomic_DNA"/>
</dbReference>
<name>A0A5P6PEM8_9BRAD</name>
<gene>
    <name evidence="1" type="ORF">F8237_33015</name>
</gene>
<dbReference type="OrthoDB" id="8215746at2"/>
<organism evidence="1 2">
    <name type="scientific">Bradyrhizobium betae</name>
    <dbReference type="NCBI Taxonomy" id="244734"/>
    <lineage>
        <taxon>Bacteria</taxon>
        <taxon>Pseudomonadati</taxon>
        <taxon>Pseudomonadota</taxon>
        <taxon>Alphaproteobacteria</taxon>
        <taxon>Hyphomicrobiales</taxon>
        <taxon>Nitrobacteraceae</taxon>
        <taxon>Bradyrhizobium</taxon>
    </lineage>
</organism>
<protein>
    <submittedName>
        <fullName evidence="1">Uncharacterized protein</fullName>
    </submittedName>
</protein>
<accession>A0A5P6PEM8</accession>
<dbReference type="AlphaFoldDB" id="A0A5P6PEM8"/>
<evidence type="ECO:0000313" key="2">
    <source>
        <dbReference type="Proteomes" id="UP000325641"/>
    </source>
</evidence>